<dbReference type="InterPro" id="IPR046960">
    <property type="entry name" value="PPR_At4g14850-like_plant"/>
</dbReference>
<name>A0A7J7G214_CAMSI</name>
<feature type="repeat" description="PPR" evidence="3">
    <location>
        <begin position="126"/>
        <end position="160"/>
    </location>
</feature>
<dbReference type="NCBIfam" id="TIGR00756">
    <property type="entry name" value="PPR"/>
    <property type="match status" value="7"/>
</dbReference>
<gene>
    <name evidence="4" type="ORF">HYC85_030362</name>
</gene>
<sequence>MNIAIRSKSLFRFSTTSFPSISLQNPKWVSTATPKSPPQHPENHLRRFFNGQKTQKPRDYELAIVSILKSCSTLLAISQGQQVHALVLKSGLNSNMFIQNSLINMYAKFGFLTDAQYMFDSCPVLDSVSCNIMIVGYVKFGRLDDARKLFDVMPCKGCVSYTSMIIGLAQNDCWSEAIGVFRDLMFEVVMPNEVTMSSVISAYSHLGGIWDCRMLHGLVKKLGLEVFVLVSTNLVHMYCVCSSLWDARTLFDEMPEPNVVSWNVMMNGYSKAGFVDLARDLFDRISTRDVVCWGTIIDGYVRAGRLDEAFTLYRAMLRTGLGPNDVMIVDLISACGKLMAFGEGQQFHGITIKTGFDCYDFMQATIIHFYAACHRVEFARLQFELSSKDHVPSWNALIAGLVRNRMIDLARQLFNDMPERDVVSWSSMISGYSQSKQPNLALELFHEMVACNVKPNEITMVCVLSAIATLGILKEGRWAHEYILNNSIPLNDNLNAAIIDMYAKCGSIKTALEVFHQIRDKSFSVSPWNAIIGGLAMHGHAELSLQIFSDLQNRNIKLNAITFTGVLCACCHAGLVEAGKQHFQSMKRLYDVEPTIKHYGCMVDLLGRAGRLEEAEELIRSMPMKADVVIWGTLLAACRTHGNAEIGVRAAESLARVEPSHGGGRVLLSNIYADAGRWEDAFLVRQAMKSQRMTRSLGYSGVTAEEAMTPTESTFSLDVNSKLDWLVFLLDIVVAFLCREESSYGMTGNRDPCQCCFHSKESTILSIETDTVLADMPLYDILNEFQKGGSHLAAVVKAKGKNKISPSTVIKEKAEENKVATRDSQLTTPLLSKQDQKPASVVVDIEKAPKPPIGNRHTTFHHNDASTNGLPHMSEDIEDGEYVVIRVAAAAAASSMARIPSIRRLTGHKGPIKEKIAIGWCRSNMPKKDDHFTSFLKPISSKPVSQLPPLSSPPPWLSTATTPPFRSLSTKCSSTVATGLVRRAISRVQSSPAAKLVCIRAHASEVEAQQVEDHGTAFLEVDLEVLELGFAGVFGVSRRPHQDQERDRPNPMFVVKDLVVDMTHFYHHRPPTDLTSSPIPPVFSSCLRPGRPLTVLPPCFPLHWARSLHPAPPLQHMADLQIGT</sequence>
<accession>A0A7J7G214</accession>
<keyword evidence="5" id="KW-1185">Reference proteome</keyword>
<dbReference type="Pfam" id="PF20431">
    <property type="entry name" value="E_motif"/>
    <property type="match status" value="1"/>
</dbReference>
<evidence type="ECO:0000313" key="4">
    <source>
        <dbReference type="EMBL" id="KAF5934191.1"/>
    </source>
</evidence>
<evidence type="ECO:0000313" key="5">
    <source>
        <dbReference type="Proteomes" id="UP000593564"/>
    </source>
</evidence>
<dbReference type="InterPro" id="IPR002885">
    <property type="entry name" value="PPR_rpt"/>
</dbReference>
<feature type="repeat" description="PPR" evidence="3">
    <location>
        <begin position="390"/>
        <end position="420"/>
    </location>
</feature>
<feature type="repeat" description="PPR" evidence="3">
    <location>
        <begin position="524"/>
        <end position="558"/>
    </location>
</feature>
<dbReference type="FunFam" id="1.25.40.10:FF:000212">
    <property type="entry name" value="Pentatricopeptide repeat-containing protein At2g03380, mitochondrial"/>
    <property type="match status" value="1"/>
</dbReference>
<organism evidence="4 5">
    <name type="scientific">Camellia sinensis</name>
    <name type="common">Tea plant</name>
    <name type="synonym">Thea sinensis</name>
    <dbReference type="NCBI Taxonomy" id="4442"/>
    <lineage>
        <taxon>Eukaryota</taxon>
        <taxon>Viridiplantae</taxon>
        <taxon>Streptophyta</taxon>
        <taxon>Embryophyta</taxon>
        <taxon>Tracheophyta</taxon>
        <taxon>Spermatophyta</taxon>
        <taxon>Magnoliopsida</taxon>
        <taxon>eudicotyledons</taxon>
        <taxon>Gunneridae</taxon>
        <taxon>Pentapetalae</taxon>
        <taxon>asterids</taxon>
        <taxon>Ericales</taxon>
        <taxon>Theaceae</taxon>
        <taxon>Camellia</taxon>
    </lineage>
</organism>
<dbReference type="InterPro" id="IPR046848">
    <property type="entry name" value="E_motif"/>
</dbReference>
<dbReference type="GO" id="GO:0003723">
    <property type="term" value="F:RNA binding"/>
    <property type="evidence" value="ECO:0007669"/>
    <property type="project" value="InterPro"/>
</dbReference>
<dbReference type="Proteomes" id="UP000593564">
    <property type="component" value="Unassembled WGS sequence"/>
</dbReference>
<dbReference type="Pfam" id="PF01535">
    <property type="entry name" value="PPR"/>
    <property type="match status" value="6"/>
</dbReference>
<evidence type="ECO:0000256" key="1">
    <source>
        <dbReference type="ARBA" id="ARBA00022737"/>
    </source>
</evidence>
<reference evidence="5" key="1">
    <citation type="journal article" date="2020" name="Nat. Commun.">
        <title>Genome assembly of wild tea tree DASZ reveals pedigree and selection history of tea varieties.</title>
        <authorList>
            <person name="Zhang W."/>
            <person name="Zhang Y."/>
            <person name="Qiu H."/>
            <person name="Guo Y."/>
            <person name="Wan H."/>
            <person name="Zhang X."/>
            <person name="Scossa F."/>
            <person name="Alseekh S."/>
            <person name="Zhang Q."/>
            <person name="Wang P."/>
            <person name="Xu L."/>
            <person name="Schmidt M.H."/>
            <person name="Jia X."/>
            <person name="Li D."/>
            <person name="Zhu A."/>
            <person name="Guo F."/>
            <person name="Chen W."/>
            <person name="Ni D."/>
            <person name="Usadel B."/>
            <person name="Fernie A.R."/>
            <person name="Wen W."/>
        </authorList>
    </citation>
    <scope>NUCLEOTIDE SEQUENCE [LARGE SCALE GENOMIC DNA]</scope>
    <source>
        <strain evidence="5">cv. G240</strain>
    </source>
</reference>
<dbReference type="Pfam" id="PF13041">
    <property type="entry name" value="PPR_2"/>
    <property type="match status" value="3"/>
</dbReference>
<reference evidence="4 5" key="2">
    <citation type="submission" date="2020-07" db="EMBL/GenBank/DDBJ databases">
        <title>Genome assembly of wild tea tree DASZ reveals pedigree and selection history of tea varieties.</title>
        <authorList>
            <person name="Zhang W."/>
        </authorList>
    </citation>
    <scope>NUCLEOTIDE SEQUENCE [LARGE SCALE GENOMIC DNA]</scope>
    <source>
        <strain evidence="5">cv. G240</strain>
        <tissue evidence="4">Leaf</tissue>
    </source>
</reference>
<evidence type="ECO:0000256" key="2">
    <source>
        <dbReference type="ARBA" id="ARBA00061659"/>
    </source>
</evidence>
<dbReference type="FunFam" id="1.25.40.10:FF:000348">
    <property type="entry name" value="Pentatricopeptide repeat-containing protein chloroplastic"/>
    <property type="match status" value="1"/>
</dbReference>
<dbReference type="PANTHER" id="PTHR47926:SF407">
    <property type="entry name" value="(WILD MALAYSIAN BANANA) HYPOTHETICAL PROTEIN"/>
    <property type="match status" value="1"/>
</dbReference>
<comment type="similarity">
    <text evidence="2">Belongs to the PPR family. PCMP-E subfamily.</text>
</comment>
<dbReference type="PROSITE" id="PS51375">
    <property type="entry name" value="PPR"/>
    <property type="match status" value="6"/>
</dbReference>
<feature type="repeat" description="PPR" evidence="3">
    <location>
        <begin position="289"/>
        <end position="323"/>
    </location>
</feature>
<dbReference type="EMBL" id="JACBKZ010000014">
    <property type="protein sequence ID" value="KAF5934191.1"/>
    <property type="molecule type" value="Genomic_DNA"/>
</dbReference>
<dbReference type="Gene3D" id="1.25.40.10">
    <property type="entry name" value="Tetratricopeptide repeat domain"/>
    <property type="match status" value="5"/>
</dbReference>
<evidence type="ECO:0000256" key="3">
    <source>
        <dbReference type="PROSITE-ProRule" id="PRU00708"/>
    </source>
</evidence>
<dbReference type="AlphaFoldDB" id="A0A7J7G214"/>
<feature type="repeat" description="PPR" evidence="3">
    <location>
        <begin position="258"/>
        <end position="288"/>
    </location>
</feature>
<comment type="caution">
    <text evidence="4">The sequence shown here is derived from an EMBL/GenBank/DDBJ whole genome shotgun (WGS) entry which is preliminary data.</text>
</comment>
<keyword evidence="1" id="KW-0677">Repeat</keyword>
<protein>
    <submittedName>
        <fullName evidence="4">Uncharacterized protein</fullName>
    </submittedName>
</protein>
<dbReference type="PANTHER" id="PTHR47926">
    <property type="entry name" value="PENTATRICOPEPTIDE REPEAT-CONTAINING PROTEIN"/>
    <property type="match status" value="1"/>
</dbReference>
<dbReference type="InterPro" id="IPR011990">
    <property type="entry name" value="TPR-like_helical_dom_sf"/>
</dbReference>
<feature type="repeat" description="PPR" evidence="3">
    <location>
        <begin position="421"/>
        <end position="455"/>
    </location>
</feature>
<dbReference type="GO" id="GO:0009451">
    <property type="term" value="P:RNA modification"/>
    <property type="evidence" value="ECO:0007669"/>
    <property type="project" value="InterPro"/>
</dbReference>
<proteinExistence type="inferred from homology"/>